<evidence type="ECO:0000313" key="2">
    <source>
        <dbReference type="Proteomes" id="UP000688137"/>
    </source>
</evidence>
<gene>
    <name evidence="1" type="ORF">PPRIM_AZ9-3.1.T0050169</name>
</gene>
<keyword evidence="2" id="KW-1185">Reference proteome</keyword>
<name>A0A8S1JTG4_PARPR</name>
<dbReference type="OMA" id="TFQLNEM"/>
<organism evidence="1 2">
    <name type="scientific">Paramecium primaurelia</name>
    <dbReference type="NCBI Taxonomy" id="5886"/>
    <lineage>
        <taxon>Eukaryota</taxon>
        <taxon>Sar</taxon>
        <taxon>Alveolata</taxon>
        <taxon>Ciliophora</taxon>
        <taxon>Intramacronucleata</taxon>
        <taxon>Oligohymenophorea</taxon>
        <taxon>Peniculida</taxon>
        <taxon>Parameciidae</taxon>
        <taxon>Paramecium</taxon>
    </lineage>
</organism>
<dbReference type="EMBL" id="CAJJDM010000002">
    <property type="protein sequence ID" value="CAD8043516.1"/>
    <property type="molecule type" value="Genomic_DNA"/>
</dbReference>
<comment type="caution">
    <text evidence="1">The sequence shown here is derived from an EMBL/GenBank/DDBJ whole genome shotgun (WGS) entry which is preliminary data.</text>
</comment>
<sequence>MMKARKLLRVAEQQTTELYEYPIEIHAKNYSMQRQNRKLDKIKYNYLPKVDNCLSKDPFLNTLKLTTLDLVQNFDYMDPNDVTFQLNEMAKQKSFIQQTKPFNRIHQRSMPKQRSNNKYLFELSRTTRIN</sequence>
<dbReference type="Proteomes" id="UP000688137">
    <property type="component" value="Unassembled WGS sequence"/>
</dbReference>
<evidence type="ECO:0000313" key="1">
    <source>
        <dbReference type="EMBL" id="CAD8043516.1"/>
    </source>
</evidence>
<dbReference type="AlphaFoldDB" id="A0A8S1JTG4"/>
<proteinExistence type="predicted"/>
<accession>A0A8S1JTG4</accession>
<reference evidence="1" key="1">
    <citation type="submission" date="2021-01" db="EMBL/GenBank/DDBJ databases">
        <authorList>
            <consortium name="Genoscope - CEA"/>
            <person name="William W."/>
        </authorList>
    </citation>
    <scope>NUCLEOTIDE SEQUENCE</scope>
</reference>
<protein>
    <submittedName>
        <fullName evidence="1">Uncharacterized protein</fullName>
    </submittedName>
</protein>